<gene>
    <name evidence="1" type="ORF">DU428_09215</name>
</gene>
<comment type="caution">
    <text evidence="1">The sequence shown here is derived from an EMBL/GenBank/DDBJ whole genome shotgun (WGS) entry which is preliminary data.</text>
</comment>
<dbReference type="Proteomes" id="UP000252249">
    <property type="component" value="Unassembled WGS sequence"/>
</dbReference>
<protein>
    <recommendedName>
        <fullName evidence="3">Glycosyl transferase</fullName>
    </recommendedName>
</protein>
<evidence type="ECO:0008006" key="3">
    <source>
        <dbReference type="Google" id="ProtNLM"/>
    </source>
</evidence>
<reference evidence="1 2" key="1">
    <citation type="submission" date="2018-07" db="EMBL/GenBank/DDBJ databases">
        <title>Oceanihabitans testaceum sp. nov., isolated from marine sediment.</title>
        <authorList>
            <person name="Li C.-M."/>
        </authorList>
    </citation>
    <scope>NUCLEOTIDE SEQUENCE [LARGE SCALE GENOMIC DNA]</scope>
    <source>
        <strain evidence="1 2">S9-10</strain>
    </source>
</reference>
<dbReference type="EMBL" id="QPIG01000003">
    <property type="protein sequence ID" value="RCU57113.1"/>
    <property type="molecule type" value="Genomic_DNA"/>
</dbReference>
<name>A0A368P3T1_9FLAO</name>
<evidence type="ECO:0000313" key="2">
    <source>
        <dbReference type="Proteomes" id="UP000252249"/>
    </source>
</evidence>
<dbReference type="AlphaFoldDB" id="A0A368P3T1"/>
<dbReference type="OrthoDB" id="186344at2"/>
<proteinExistence type="predicted"/>
<dbReference type="InterPro" id="IPR029044">
    <property type="entry name" value="Nucleotide-diphossugar_trans"/>
</dbReference>
<dbReference type="Gene3D" id="3.90.550.10">
    <property type="entry name" value="Spore Coat Polysaccharide Biosynthesis Protein SpsA, Chain A"/>
    <property type="match status" value="1"/>
</dbReference>
<dbReference type="RefSeq" id="WP_113966824.1">
    <property type="nucleotide sequence ID" value="NZ_QNRP01000014.1"/>
</dbReference>
<accession>A0A368P3T1</accession>
<evidence type="ECO:0000313" key="1">
    <source>
        <dbReference type="EMBL" id="RCU57113.1"/>
    </source>
</evidence>
<sequence length="334" mass="38806">MKLAFTICANNYLAHAKTLAVSFKKHHPDVTFCIAILDEPNASINYESLGADTILWIHELFPELVAGIKDTYNIAEICTVVKPKLFTHFFNNSYNTVLYVDPDIKVFSAFTHVFDALKENEMVLTPHICSPTGETGHPQDKDLMRTGIYNLGFLAVNNTEPIKSFIKWWDKRVQAYGFHDLKKGYFYDQIWLGYAPAFLDKVYVLRHLGYNVANWNLHERKIISSGEKYYVNDKTTPVAFFHYSHYKIENFPSIAVYNQNFDLENREDIVPIFMDYKNSLLQNDYEKLKEIPYKFGKRKVDASKNSKELRANKGRIYKSFQLLKKSLRMALKGC</sequence>
<dbReference type="SUPFAM" id="SSF53448">
    <property type="entry name" value="Nucleotide-diphospho-sugar transferases"/>
    <property type="match status" value="1"/>
</dbReference>
<organism evidence="1 2">
    <name type="scientific">Oceanihabitans sediminis</name>
    <dbReference type="NCBI Taxonomy" id="1812012"/>
    <lineage>
        <taxon>Bacteria</taxon>
        <taxon>Pseudomonadati</taxon>
        <taxon>Bacteroidota</taxon>
        <taxon>Flavobacteriia</taxon>
        <taxon>Flavobacteriales</taxon>
        <taxon>Flavobacteriaceae</taxon>
        <taxon>Oceanihabitans</taxon>
    </lineage>
</organism>
<keyword evidence="2" id="KW-1185">Reference proteome</keyword>